<keyword evidence="3" id="KW-1185">Reference proteome</keyword>
<dbReference type="Proteomes" id="UP000092578">
    <property type="component" value="Unassembled WGS sequence"/>
</dbReference>
<dbReference type="InterPro" id="IPR043472">
    <property type="entry name" value="Macro_dom-like"/>
</dbReference>
<protein>
    <submittedName>
        <fullName evidence="2">O-acetyl-ADP-ribose deacetylase</fullName>
    </submittedName>
</protein>
<dbReference type="SUPFAM" id="SSF52949">
    <property type="entry name" value="Macro domain-like"/>
    <property type="match status" value="1"/>
</dbReference>
<dbReference type="PANTHER" id="PTHR11106:SF27">
    <property type="entry name" value="MACRO DOMAIN-CONTAINING PROTEIN"/>
    <property type="match status" value="1"/>
</dbReference>
<evidence type="ECO:0000259" key="1">
    <source>
        <dbReference type="PROSITE" id="PS51154"/>
    </source>
</evidence>
<dbReference type="EMBL" id="MAYT01000012">
    <property type="protein sequence ID" value="OCA88906.1"/>
    <property type="molecule type" value="Genomic_DNA"/>
</dbReference>
<feature type="domain" description="Macro" evidence="1">
    <location>
        <begin position="1"/>
        <end position="182"/>
    </location>
</feature>
<dbReference type="NCBIfam" id="NF001664">
    <property type="entry name" value="PRK00431.1-6"/>
    <property type="match status" value="1"/>
</dbReference>
<sequence length="185" mass="20149">MEVRMNSNALKLITGDITKQTTEAIVNAANGTLLGGGGVDGAIHRAAGKELVAECKKIREEVLGGDDLPTGEAVITNGYNLPAKYVIHTVGPIWHGNTQNEEALLANCYKHSLQLAQEKGMTSISFPSISTGVYRFPIDLAARTALKTIIHFLQHHSFGQVVMTLFSPEDYRVYESALQQLLEKQ</sequence>
<organism evidence="2 3">
    <name type="scientific">Pseudobacillus wudalianchiensis</name>
    <dbReference type="NCBI Taxonomy" id="1743143"/>
    <lineage>
        <taxon>Bacteria</taxon>
        <taxon>Bacillati</taxon>
        <taxon>Bacillota</taxon>
        <taxon>Bacilli</taxon>
        <taxon>Bacillales</taxon>
        <taxon>Bacillaceae</taxon>
        <taxon>Pseudobacillus</taxon>
    </lineage>
</organism>
<dbReference type="InterPro" id="IPR002589">
    <property type="entry name" value="Macro_dom"/>
</dbReference>
<evidence type="ECO:0000313" key="2">
    <source>
        <dbReference type="EMBL" id="OCA88906.1"/>
    </source>
</evidence>
<dbReference type="PANTHER" id="PTHR11106">
    <property type="entry name" value="GANGLIOSIDE INDUCED DIFFERENTIATION ASSOCIATED PROTEIN 2-RELATED"/>
    <property type="match status" value="1"/>
</dbReference>
<dbReference type="Gene3D" id="3.40.220.10">
    <property type="entry name" value="Leucine Aminopeptidase, subunit E, domain 1"/>
    <property type="match status" value="1"/>
</dbReference>
<dbReference type="AlphaFoldDB" id="A0A1B9AYP8"/>
<name>A0A1B9AYP8_9BACI</name>
<gene>
    <name evidence="2" type="ORF">A8F95_05635</name>
</gene>
<reference evidence="3" key="1">
    <citation type="submission" date="2016-05" db="EMBL/GenBank/DDBJ databases">
        <authorList>
            <person name="Liu B."/>
            <person name="Wang J."/>
            <person name="Zhu Y."/>
            <person name="Liu G."/>
            <person name="Chen Q."/>
            <person name="Chen Z."/>
            <person name="Lan J."/>
            <person name="Che J."/>
            <person name="Ge C."/>
            <person name="Shi H."/>
            <person name="Pan Z."/>
            <person name="Liu X."/>
        </authorList>
    </citation>
    <scope>NUCLEOTIDE SEQUENCE [LARGE SCALE GENOMIC DNA]</scope>
    <source>
        <strain evidence="3">FJAT-27215</strain>
    </source>
</reference>
<proteinExistence type="predicted"/>
<dbReference type="SMART" id="SM00506">
    <property type="entry name" value="A1pp"/>
    <property type="match status" value="1"/>
</dbReference>
<dbReference type="Pfam" id="PF01661">
    <property type="entry name" value="Macro"/>
    <property type="match status" value="1"/>
</dbReference>
<dbReference type="RefSeq" id="WP_065410219.1">
    <property type="nucleotide sequence ID" value="NZ_MAYT01000012.1"/>
</dbReference>
<evidence type="ECO:0000313" key="3">
    <source>
        <dbReference type="Proteomes" id="UP000092578"/>
    </source>
</evidence>
<dbReference type="PROSITE" id="PS51154">
    <property type="entry name" value="MACRO"/>
    <property type="match status" value="1"/>
</dbReference>
<dbReference type="CDD" id="cd02908">
    <property type="entry name" value="Macro_OAADPr_deacetylase"/>
    <property type="match status" value="1"/>
</dbReference>
<accession>A0A1B9AYP8</accession>
<comment type="caution">
    <text evidence="2">The sequence shown here is derived from an EMBL/GenBank/DDBJ whole genome shotgun (WGS) entry which is preliminary data.</text>
</comment>